<keyword evidence="5 9" id="KW-0418">Kinase</keyword>
<feature type="compositionally biased region" description="Basic and acidic residues" evidence="6">
    <location>
        <begin position="630"/>
        <end position="648"/>
    </location>
</feature>
<comment type="caution">
    <text evidence="9">The sequence shown here is derived from an EMBL/GenBank/DDBJ whole genome shotgun (WGS) entry which is preliminary data.</text>
</comment>
<feature type="domain" description="Histidine kinase/HSP90-like ATPase" evidence="8">
    <location>
        <begin position="507"/>
        <end position="617"/>
    </location>
</feature>
<evidence type="ECO:0000256" key="4">
    <source>
        <dbReference type="ARBA" id="ARBA00022679"/>
    </source>
</evidence>
<comment type="catalytic activity">
    <reaction evidence="1">
        <text>ATP + protein L-histidine = ADP + protein N-phospho-L-histidine.</text>
        <dbReference type="EC" id="2.7.13.3"/>
    </reaction>
</comment>
<dbReference type="PANTHER" id="PTHR45436">
    <property type="entry name" value="SENSOR HISTIDINE KINASE YKOH"/>
    <property type="match status" value="1"/>
</dbReference>
<dbReference type="GO" id="GO:0004673">
    <property type="term" value="F:protein histidine kinase activity"/>
    <property type="evidence" value="ECO:0007669"/>
    <property type="project" value="UniProtKB-EC"/>
</dbReference>
<evidence type="ECO:0000256" key="1">
    <source>
        <dbReference type="ARBA" id="ARBA00000085"/>
    </source>
</evidence>
<reference evidence="9" key="1">
    <citation type="journal article" date="2014" name="Int. J. Syst. Evol. Microbiol.">
        <title>Complete genome sequence of Corynebacterium casei LMG S-19264T (=DSM 44701T), isolated from a smear-ripened cheese.</title>
        <authorList>
            <consortium name="US DOE Joint Genome Institute (JGI-PGF)"/>
            <person name="Walter F."/>
            <person name="Albersmeier A."/>
            <person name="Kalinowski J."/>
            <person name="Ruckert C."/>
        </authorList>
    </citation>
    <scope>NUCLEOTIDE SEQUENCE</scope>
    <source>
        <strain evidence="9">JCM 3093</strain>
    </source>
</reference>
<dbReference type="SMART" id="SM00387">
    <property type="entry name" value="HATPase_c"/>
    <property type="match status" value="1"/>
</dbReference>
<dbReference type="InterPro" id="IPR050428">
    <property type="entry name" value="TCS_sensor_his_kinase"/>
</dbReference>
<dbReference type="GO" id="GO:0000160">
    <property type="term" value="P:phosphorelay signal transduction system"/>
    <property type="evidence" value="ECO:0007669"/>
    <property type="project" value="TreeGrafter"/>
</dbReference>
<feature type="region of interest" description="Disordered" evidence="6">
    <location>
        <begin position="620"/>
        <end position="746"/>
    </location>
</feature>
<dbReference type="EMBL" id="BMQD01000031">
    <property type="protein sequence ID" value="GGK95111.1"/>
    <property type="molecule type" value="Genomic_DNA"/>
</dbReference>
<keyword evidence="4" id="KW-0808">Transferase</keyword>
<evidence type="ECO:0000313" key="9">
    <source>
        <dbReference type="EMBL" id="GGK95111.1"/>
    </source>
</evidence>
<dbReference type="Pfam" id="PF08376">
    <property type="entry name" value="NIT"/>
    <property type="match status" value="1"/>
</dbReference>
<evidence type="ECO:0000256" key="3">
    <source>
        <dbReference type="ARBA" id="ARBA00022553"/>
    </source>
</evidence>
<dbReference type="PANTHER" id="PTHR45436:SF5">
    <property type="entry name" value="SENSOR HISTIDINE KINASE TRCS"/>
    <property type="match status" value="1"/>
</dbReference>
<organism evidence="9 10">
    <name type="scientific">Planomonospora parontospora</name>
    <dbReference type="NCBI Taxonomy" id="58119"/>
    <lineage>
        <taxon>Bacteria</taxon>
        <taxon>Bacillati</taxon>
        <taxon>Actinomycetota</taxon>
        <taxon>Actinomycetes</taxon>
        <taxon>Streptosporangiales</taxon>
        <taxon>Streptosporangiaceae</taxon>
        <taxon>Planomonospora</taxon>
    </lineage>
</organism>
<keyword evidence="7" id="KW-0812">Transmembrane</keyword>
<evidence type="ECO:0000259" key="8">
    <source>
        <dbReference type="SMART" id="SM00387"/>
    </source>
</evidence>
<evidence type="ECO:0000256" key="5">
    <source>
        <dbReference type="ARBA" id="ARBA00022777"/>
    </source>
</evidence>
<sequence>MTRRTYSIKTKIFTLLLVPLVSLVTIWGFAAAITLRSGQELLVVRTVHEHVTVPTRAFATALQHERLLSLTFLGDPAASRSALDAQRSRTNTARAELDRMSAEGRADIPGPLWERIVRLLTAADRLTEARSGVDTRSAGRLQTLDAYSEIVQLAFDVYEKLRISADIDLIDQVRAATVVGRSREMLSRQAAIVSGVVSARAIGAQERARFAELTTSRRLLYSIGVKQLDEEFQASYARLATSPAHSAFERVENTFTTAARPEASWATAAIALSDTLDRLAGDISQRIADRAEPLAAGTLIQIGVAGGLGLVAVAASIFVSVRFGRRIGSELVGLQQAALDLANRRLPDVVARLRRGEDVCPVSESPALNHGTTAEIVSVGEAFSSVQRTAVEAAVGQAEMRKGVGKVFVNLARRSQSLLHRQLAMLETMERRATDPETLENLFALDHLTTRMRRHSEGLIILSGSVPGRGWRTPVAIYDVVRAAVEEVEDYRRVTVEVPHGPALAGTVVTDVVHLVAELVENAAIFSPPNTPVLVQGEPAARGYAIEVEDRGLGMSPEEMAQLNERLAHPPEFDLADSDRLGLFVVGRLAARHGIRVSLRPSPFGGTTAIVLIPDELVAETPEPPAERPVQVERAERTEPVEQAERPEPIGAEPVRSEPVRSEPVRSEPVRSEPVRSERAAATGGGLPRRVRRTVPGQAPPRQAVPGGLPQRSRHPDGEEPPPVPSRVLASFREGWRRAEQEGDGK</sequence>
<reference evidence="9" key="2">
    <citation type="submission" date="2022-09" db="EMBL/GenBank/DDBJ databases">
        <authorList>
            <person name="Sun Q."/>
            <person name="Ohkuma M."/>
        </authorList>
    </citation>
    <scope>NUCLEOTIDE SEQUENCE</scope>
    <source>
        <strain evidence="9">JCM 3093</strain>
    </source>
</reference>
<feature type="transmembrane region" description="Helical" evidence="7">
    <location>
        <begin position="12"/>
        <end position="35"/>
    </location>
</feature>
<dbReference type="EC" id="2.7.13.3" evidence="2"/>
<proteinExistence type="predicted"/>
<dbReference type="InterPro" id="IPR036890">
    <property type="entry name" value="HATPase_C_sf"/>
</dbReference>
<dbReference type="InterPro" id="IPR013587">
    <property type="entry name" value="Nitrate/nitrite_sensing"/>
</dbReference>
<evidence type="ECO:0000256" key="7">
    <source>
        <dbReference type="SAM" id="Phobius"/>
    </source>
</evidence>
<gene>
    <name evidence="9" type="ORF">GCM10010126_63220</name>
</gene>
<dbReference type="InterPro" id="IPR003594">
    <property type="entry name" value="HATPase_dom"/>
</dbReference>
<dbReference type="Proteomes" id="UP000627984">
    <property type="component" value="Unassembled WGS sequence"/>
</dbReference>
<dbReference type="SUPFAM" id="SSF55874">
    <property type="entry name" value="ATPase domain of HSP90 chaperone/DNA topoisomerase II/histidine kinase"/>
    <property type="match status" value="1"/>
</dbReference>
<dbReference type="AlphaFoldDB" id="A0AA37F7R9"/>
<evidence type="ECO:0000256" key="6">
    <source>
        <dbReference type="SAM" id="MobiDB-lite"/>
    </source>
</evidence>
<accession>A0AA37F7R9</accession>
<feature type="compositionally biased region" description="Basic and acidic residues" evidence="6">
    <location>
        <begin position="734"/>
        <end position="746"/>
    </location>
</feature>
<dbReference type="GO" id="GO:0005886">
    <property type="term" value="C:plasma membrane"/>
    <property type="evidence" value="ECO:0007669"/>
    <property type="project" value="TreeGrafter"/>
</dbReference>
<evidence type="ECO:0000313" key="10">
    <source>
        <dbReference type="Proteomes" id="UP000627984"/>
    </source>
</evidence>
<feature type="compositionally biased region" description="Basic and acidic residues" evidence="6">
    <location>
        <begin position="655"/>
        <end position="679"/>
    </location>
</feature>
<keyword evidence="7" id="KW-0472">Membrane</keyword>
<keyword evidence="7" id="KW-1133">Transmembrane helix</keyword>
<dbReference type="Gene3D" id="3.30.565.10">
    <property type="entry name" value="Histidine kinase-like ATPase, C-terminal domain"/>
    <property type="match status" value="1"/>
</dbReference>
<name>A0AA37F7R9_9ACTN</name>
<protein>
    <recommendedName>
        <fullName evidence="2">histidine kinase</fullName>
        <ecNumber evidence="2">2.7.13.3</ecNumber>
    </recommendedName>
</protein>
<keyword evidence="3" id="KW-0597">Phosphoprotein</keyword>
<dbReference type="Pfam" id="PF02518">
    <property type="entry name" value="HATPase_c"/>
    <property type="match status" value="1"/>
</dbReference>
<evidence type="ECO:0000256" key="2">
    <source>
        <dbReference type="ARBA" id="ARBA00012438"/>
    </source>
</evidence>